<keyword evidence="5 7" id="KW-1133">Transmembrane helix</keyword>
<dbReference type="PANTHER" id="PTHR30221">
    <property type="entry name" value="SMALL-CONDUCTANCE MECHANOSENSITIVE CHANNEL"/>
    <property type="match status" value="1"/>
</dbReference>
<dbReference type="Pfam" id="PF21082">
    <property type="entry name" value="MS_channel_3rd"/>
    <property type="match status" value="1"/>
</dbReference>
<dbReference type="InterPro" id="IPR049142">
    <property type="entry name" value="MS_channel_1st"/>
</dbReference>
<comment type="function">
    <text evidence="7">Mechanosensitive channel that participates in the regulation of osmotic pressure changes within the cell, opening in response to stretch forces in the membrane lipid bilayer, without the need for other proteins. Contributes to normal resistance to hypoosmotic shock. Forms an ion channel of 1.0 nanosiemens conductance with a slight preference for anions.</text>
</comment>
<dbReference type="STRING" id="1129793.GPLA_3993"/>
<sequence>MEFNALGEFSSLINDKLQSWLEQTIAHLPNFVVAILITIVFSVLARVLSKMLRKGLHRALDSKQIADLFTSIFKVIVMCTGLFIALEFLGLSGTVTSLLAGAGIVGLAIGFAFQDMTENLIAGIAMGIRKPFELGDVVQAEGVFGNVRAINLRNTIVETFFGQIEVIPNKILFRNILTNYSTLGVRRLEIPVGISYGDDPAAASKLLTEKINQCDFVIKKEETAVYVESFGDSCINLLVWFWIDYPGDTGFMAARHEAVILIKKTLDEADFLIPFPIRTLDFGAKGGEKLDAMLANQQTAGNDKTSNENSNKASGANSANFDPQSATKTDSPSTTSADPSQD</sequence>
<evidence type="ECO:0000259" key="10">
    <source>
        <dbReference type="Pfam" id="PF21082"/>
    </source>
</evidence>
<dbReference type="Pfam" id="PF05552">
    <property type="entry name" value="MS_channel_1st_1"/>
    <property type="match status" value="1"/>
</dbReference>
<name>K6ZXC6_9ALTE</name>
<dbReference type="GO" id="GO:0005886">
    <property type="term" value="C:plasma membrane"/>
    <property type="evidence" value="ECO:0007669"/>
    <property type="project" value="UniProtKB-SubCell"/>
</dbReference>
<comment type="similarity">
    <text evidence="2 7">Belongs to the MscS (TC 1.A.23) family.</text>
</comment>
<dbReference type="EMBL" id="BAER01000118">
    <property type="protein sequence ID" value="GAC34872.1"/>
    <property type="molecule type" value="Genomic_DNA"/>
</dbReference>
<dbReference type="InterPro" id="IPR008910">
    <property type="entry name" value="MSC_TM_helix"/>
</dbReference>
<keyword evidence="13" id="KW-1185">Reference proteome</keyword>
<evidence type="ECO:0000256" key="5">
    <source>
        <dbReference type="ARBA" id="ARBA00022989"/>
    </source>
</evidence>
<feature type="transmembrane region" description="Helical" evidence="7">
    <location>
        <begin position="95"/>
        <end position="113"/>
    </location>
</feature>
<dbReference type="AlphaFoldDB" id="K6ZXC6"/>
<keyword evidence="3" id="KW-1003">Cell membrane</keyword>
<comment type="caution">
    <text evidence="7">Lacks conserved residue(s) required for the propagation of feature annotation.</text>
</comment>
<dbReference type="Gene3D" id="2.30.30.60">
    <property type="match status" value="1"/>
</dbReference>
<dbReference type="InterPro" id="IPR011066">
    <property type="entry name" value="MscS_channel_C_sf"/>
</dbReference>
<comment type="subunit">
    <text evidence="7">Homoheptamer.</text>
</comment>
<dbReference type="Gene3D" id="3.30.70.100">
    <property type="match status" value="1"/>
</dbReference>
<evidence type="ECO:0000256" key="2">
    <source>
        <dbReference type="ARBA" id="ARBA00008017"/>
    </source>
</evidence>
<evidence type="ECO:0000256" key="8">
    <source>
        <dbReference type="SAM" id="MobiDB-lite"/>
    </source>
</evidence>
<dbReference type="InterPro" id="IPR049278">
    <property type="entry name" value="MS_channel_C"/>
</dbReference>
<organism evidence="12 13">
    <name type="scientific">Paraglaciecola polaris LMG 21857</name>
    <dbReference type="NCBI Taxonomy" id="1129793"/>
    <lineage>
        <taxon>Bacteria</taxon>
        <taxon>Pseudomonadati</taxon>
        <taxon>Pseudomonadota</taxon>
        <taxon>Gammaproteobacteria</taxon>
        <taxon>Alteromonadales</taxon>
        <taxon>Alteromonadaceae</taxon>
        <taxon>Paraglaciecola</taxon>
    </lineage>
</organism>
<dbReference type="GO" id="GO:0008381">
    <property type="term" value="F:mechanosensitive monoatomic ion channel activity"/>
    <property type="evidence" value="ECO:0007669"/>
    <property type="project" value="InterPro"/>
</dbReference>
<dbReference type="SUPFAM" id="SSF50182">
    <property type="entry name" value="Sm-like ribonucleoproteins"/>
    <property type="match status" value="1"/>
</dbReference>
<dbReference type="PANTHER" id="PTHR30221:SF1">
    <property type="entry name" value="SMALL-CONDUCTANCE MECHANOSENSITIVE CHANNEL"/>
    <property type="match status" value="1"/>
</dbReference>
<dbReference type="Pfam" id="PF00924">
    <property type="entry name" value="MS_channel_2nd"/>
    <property type="match status" value="1"/>
</dbReference>
<keyword evidence="7" id="KW-0997">Cell inner membrane</keyword>
<dbReference type="InterPro" id="IPR010920">
    <property type="entry name" value="LSM_dom_sf"/>
</dbReference>
<feature type="transmembrane region" description="Helical" evidence="7">
    <location>
        <begin position="68"/>
        <end position="89"/>
    </location>
</feature>
<proteinExistence type="inferred from homology"/>
<evidence type="ECO:0000259" key="11">
    <source>
        <dbReference type="Pfam" id="PF21088"/>
    </source>
</evidence>
<dbReference type="Gene3D" id="1.10.287.1260">
    <property type="match status" value="1"/>
</dbReference>
<feature type="domain" description="Mechanosensitive ion channel MscS" evidence="9">
    <location>
        <begin position="115"/>
        <end position="181"/>
    </location>
</feature>
<feature type="region of interest" description="Disordered" evidence="8">
    <location>
        <begin position="297"/>
        <end position="342"/>
    </location>
</feature>
<evidence type="ECO:0000313" key="12">
    <source>
        <dbReference type="EMBL" id="GAC34872.1"/>
    </source>
</evidence>
<dbReference type="SUPFAM" id="SSF82861">
    <property type="entry name" value="Mechanosensitive channel protein MscS (YggB), transmembrane region"/>
    <property type="match status" value="1"/>
</dbReference>
<feature type="domain" description="Mechanosensitive ion channel transmembrane helices 2/3" evidence="11">
    <location>
        <begin position="72"/>
        <end position="114"/>
    </location>
</feature>
<keyword evidence="6 7" id="KW-0472">Membrane</keyword>
<reference evidence="13" key="1">
    <citation type="journal article" date="2014" name="Environ. Microbiol.">
        <title>Comparative genomics of the marine bacterial genus Glaciecola reveals the high degree of genomic diversity and genomic characteristic for cold adaptation.</title>
        <authorList>
            <person name="Qin Q.L."/>
            <person name="Xie B.B."/>
            <person name="Yu Y."/>
            <person name="Shu Y.L."/>
            <person name="Rong J.C."/>
            <person name="Zhang Y.J."/>
            <person name="Zhao D.L."/>
            <person name="Chen X.L."/>
            <person name="Zhang X.Y."/>
            <person name="Chen B."/>
            <person name="Zhou B.C."/>
            <person name="Zhang Y.Z."/>
        </authorList>
    </citation>
    <scope>NUCLEOTIDE SEQUENCE [LARGE SCALE GENOMIC DNA]</scope>
    <source>
        <strain evidence="13">LMG 21857</strain>
    </source>
</reference>
<keyword evidence="7" id="KW-0406">Ion transport</keyword>
<evidence type="ECO:0000256" key="3">
    <source>
        <dbReference type="ARBA" id="ARBA00022475"/>
    </source>
</evidence>
<evidence type="ECO:0000256" key="6">
    <source>
        <dbReference type="ARBA" id="ARBA00023136"/>
    </source>
</evidence>
<gene>
    <name evidence="12" type="ORF">GPLA_3993</name>
</gene>
<dbReference type="Pfam" id="PF21088">
    <property type="entry name" value="MS_channel_1st"/>
    <property type="match status" value="1"/>
</dbReference>
<evidence type="ECO:0000256" key="1">
    <source>
        <dbReference type="ARBA" id="ARBA00004651"/>
    </source>
</evidence>
<protein>
    <recommendedName>
        <fullName evidence="7">Small-conductance mechanosensitive channel</fullName>
    </recommendedName>
</protein>
<dbReference type="InterPro" id="IPR011014">
    <property type="entry name" value="MscS_channel_TM-2"/>
</dbReference>
<comment type="subcellular location">
    <subcellularLocation>
        <location evidence="7">Cell inner membrane</location>
        <topology evidence="7">Multi-pass membrane protein</topology>
    </subcellularLocation>
    <subcellularLocation>
        <location evidence="1">Cell membrane</location>
        <topology evidence="1">Multi-pass membrane protein</topology>
    </subcellularLocation>
</comment>
<dbReference type="RefSeq" id="WP_007106637.1">
    <property type="nucleotide sequence ID" value="NZ_BAER01000118.1"/>
</dbReference>
<feature type="domain" description="Mechanosensitive ion channel MscS C-terminal" evidence="10">
    <location>
        <begin position="189"/>
        <end position="269"/>
    </location>
</feature>
<evidence type="ECO:0000259" key="9">
    <source>
        <dbReference type="Pfam" id="PF00924"/>
    </source>
</evidence>
<evidence type="ECO:0000256" key="4">
    <source>
        <dbReference type="ARBA" id="ARBA00022692"/>
    </source>
</evidence>
<evidence type="ECO:0000256" key="7">
    <source>
        <dbReference type="RuleBase" id="RU369025"/>
    </source>
</evidence>
<dbReference type="InterPro" id="IPR006685">
    <property type="entry name" value="MscS_channel_2nd"/>
</dbReference>
<dbReference type="Proteomes" id="UP000006322">
    <property type="component" value="Unassembled WGS sequence"/>
</dbReference>
<evidence type="ECO:0000313" key="13">
    <source>
        <dbReference type="Proteomes" id="UP000006322"/>
    </source>
</evidence>
<accession>K6ZXC6</accession>
<feature type="compositionally biased region" description="Low complexity" evidence="8">
    <location>
        <begin position="307"/>
        <end position="342"/>
    </location>
</feature>
<comment type="caution">
    <text evidence="12">The sequence shown here is derived from an EMBL/GenBank/DDBJ whole genome shotgun (WGS) entry which is preliminary data.</text>
</comment>
<dbReference type="SUPFAM" id="SSF82689">
    <property type="entry name" value="Mechanosensitive channel protein MscS (YggB), C-terminal domain"/>
    <property type="match status" value="1"/>
</dbReference>
<dbReference type="InterPro" id="IPR023408">
    <property type="entry name" value="MscS_beta-dom_sf"/>
</dbReference>
<keyword evidence="7" id="KW-0407">Ion channel</keyword>
<dbReference type="InterPro" id="IPR045275">
    <property type="entry name" value="MscS_archaea/bacteria_type"/>
</dbReference>
<keyword evidence="4 7" id="KW-0812">Transmembrane</keyword>
<keyword evidence="7" id="KW-0813">Transport</keyword>
<feature type="transmembrane region" description="Helical" evidence="7">
    <location>
        <begin position="28"/>
        <end position="48"/>
    </location>
</feature>
<dbReference type="OrthoDB" id="9799209at2"/>